<feature type="compositionally biased region" description="Polar residues" evidence="1">
    <location>
        <begin position="273"/>
        <end position="292"/>
    </location>
</feature>
<sequence length="292" mass="32828">MAALHTPWQKIQHYFWLVCGVCCLFAALVFWAVTDSDDVIEIEKKPETEVQLQIQPEKVATMTHLGALFQEVKPLDLNTRTVVNASHEPEFRGTKFVNEAKNQHAIELFRVTNEAILKSFLKKQSDRKPFIYLRISGENQPEQYVLLYGQYKTAAQANQALSTLQLNLPASVKPEVVAMQQYVGLVNNLGSEELASNQKLYEIRLKNVPLPKVDESVRLRQQQTQTEAKPRSSDAATTSTTIVRRDSSGNVVDVQKSESAVEGTPQPQNNNNRPAQGSNPRPQNNEISDPFN</sequence>
<evidence type="ECO:0000256" key="1">
    <source>
        <dbReference type="SAM" id="MobiDB-lite"/>
    </source>
</evidence>
<dbReference type="Proteomes" id="UP000243446">
    <property type="component" value="Unassembled WGS sequence"/>
</dbReference>
<keyword evidence="2" id="KW-0472">Membrane</keyword>
<dbReference type="GeneID" id="97178381"/>
<dbReference type="AlphaFoldDB" id="A0A2H9YR63"/>
<feature type="region of interest" description="Disordered" evidence="1">
    <location>
        <begin position="216"/>
        <end position="292"/>
    </location>
</feature>
<comment type="caution">
    <text evidence="3">The sequence shown here is derived from an EMBL/GenBank/DDBJ whole genome shotgun (WGS) entry which is preliminary data.</text>
</comment>
<accession>A0A2H9YR63</accession>
<dbReference type="EMBL" id="PHRG01000004">
    <property type="protein sequence ID" value="PJO75137.1"/>
    <property type="molecule type" value="Genomic_DNA"/>
</dbReference>
<feature type="transmembrane region" description="Helical" evidence="2">
    <location>
        <begin position="14"/>
        <end position="33"/>
    </location>
</feature>
<reference evidence="3 4" key="1">
    <citation type="submission" date="2017-11" db="EMBL/GenBank/DDBJ databases">
        <title>Revising the taxonomy of the Acinetobacter lwoffii group: the description of Acinetobacter pseudolwoffii sp. nov. and emended description of Acinetobacter lwoffii.</title>
        <authorList>
            <person name="Nemec A."/>
            <person name="Radolfova-Krizova L."/>
        </authorList>
    </citation>
    <scope>NUCLEOTIDE SEQUENCE [LARGE SCALE GENOMIC DNA]</scope>
    <source>
        <strain evidence="3 4">ANC 5044</strain>
    </source>
</reference>
<evidence type="ECO:0000313" key="4">
    <source>
        <dbReference type="Proteomes" id="UP000243446"/>
    </source>
</evidence>
<keyword evidence="2" id="KW-1133">Transmembrane helix</keyword>
<evidence type="ECO:0000313" key="3">
    <source>
        <dbReference type="EMBL" id="PJO75137.1"/>
    </source>
</evidence>
<evidence type="ECO:0000256" key="2">
    <source>
        <dbReference type="SAM" id="Phobius"/>
    </source>
</evidence>
<organism evidence="3 4">
    <name type="scientific">Acinetobacter pseudolwoffii</name>
    <dbReference type="NCBI Taxonomy" id="2053287"/>
    <lineage>
        <taxon>Bacteria</taxon>
        <taxon>Pseudomonadati</taxon>
        <taxon>Pseudomonadota</taxon>
        <taxon>Gammaproteobacteria</taxon>
        <taxon>Moraxellales</taxon>
        <taxon>Moraxellaceae</taxon>
        <taxon>Acinetobacter</taxon>
    </lineage>
</organism>
<dbReference type="InterPro" id="IPR036680">
    <property type="entry name" value="SPOR-like_sf"/>
</dbReference>
<gene>
    <name evidence="3" type="ORF">CWI32_09805</name>
</gene>
<dbReference type="Gene3D" id="3.30.70.1070">
    <property type="entry name" value="Sporulation related repeat"/>
    <property type="match status" value="1"/>
</dbReference>
<dbReference type="RefSeq" id="WP_100535219.1">
    <property type="nucleotide sequence ID" value="NZ_CBDBYO010000001.1"/>
</dbReference>
<dbReference type="GO" id="GO:0042834">
    <property type="term" value="F:peptidoglycan binding"/>
    <property type="evidence" value="ECO:0007669"/>
    <property type="project" value="InterPro"/>
</dbReference>
<proteinExistence type="predicted"/>
<protein>
    <recommendedName>
        <fullName evidence="5">SPOR domain-containing protein</fullName>
    </recommendedName>
</protein>
<keyword evidence="2" id="KW-0812">Transmembrane</keyword>
<name>A0A2H9YR63_9GAMM</name>
<evidence type="ECO:0008006" key="5">
    <source>
        <dbReference type="Google" id="ProtNLM"/>
    </source>
</evidence>